<dbReference type="InterPro" id="IPR007848">
    <property type="entry name" value="Small_mtfrase_dom"/>
</dbReference>
<dbReference type="Proteomes" id="UP001589610">
    <property type="component" value="Unassembled WGS sequence"/>
</dbReference>
<feature type="region of interest" description="Disordered" evidence="1">
    <location>
        <begin position="96"/>
        <end position="140"/>
    </location>
</feature>
<organism evidence="3 4">
    <name type="scientific">Streptosporangium vulgare</name>
    <dbReference type="NCBI Taxonomy" id="46190"/>
    <lineage>
        <taxon>Bacteria</taxon>
        <taxon>Bacillati</taxon>
        <taxon>Actinomycetota</taxon>
        <taxon>Actinomycetes</taxon>
        <taxon>Streptosporangiales</taxon>
        <taxon>Streptosporangiaceae</taxon>
        <taxon>Streptosporangium</taxon>
    </lineage>
</organism>
<feature type="compositionally biased region" description="Low complexity" evidence="1">
    <location>
        <begin position="114"/>
        <end position="126"/>
    </location>
</feature>
<dbReference type="RefSeq" id="WP_386160239.1">
    <property type="nucleotide sequence ID" value="NZ_JBHMBS010000013.1"/>
</dbReference>
<evidence type="ECO:0000313" key="3">
    <source>
        <dbReference type="EMBL" id="MFB9678964.1"/>
    </source>
</evidence>
<evidence type="ECO:0000313" key="4">
    <source>
        <dbReference type="Proteomes" id="UP001589610"/>
    </source>
</evidence>
<feature type="compositionally biased region" description="Basic and acidic residues" evidence="1">
    <location>
        <begin position="331"/>
        <end position="341"/>
    </location>
</feature>
<proteinExistence type="predicted"/>
<dbReference type="CDD" id="cd02440">
    <property type="entry name" value="AdoMet_MTases"/>
    <property type="match status" value="1"/>
</dbReference>
<dbReference type="PANTHER" id="PTHR18895:SF74">
    <property type="entry name" value="MTRF1L RELEASE FACTOR GLUTAMINE METHYLTRANSFERASE"/>
    <property type="match status" value="1"/>
</dbReference>
<sequence>MSALPSFLPQPVIVTRLRAAGCVFAEDEARLLISTARTPSDLTDMVDRRVAGLPLEHVLGWADFCGLRIAVDTGVFVPRRRTEFLVHQAVALARRTAGPTGRSHPAVAPADPTGSLAPSAPSDPSDPLGPPDPEALAVPAGQVPDRPRIIVDLCCGSGAVGAALVAALGRVESHSVDIDPAAVRCARRNLAAADGLVYEGDLYEPLPATLRGRVDILTANAPYVPTGAIGLLPPEARVHEPRVALDGGADGLEIQRRVAAEAALWLAPGGHLLIETSERQAPQTAETFARNGLIPRVVDSDELDATVVIGTMPDSHMPVPHMPVPHPPRCPARDREMGGFG</sequence>
<gene>
    <name evidence="3" type="ORF">ACFFRH_26090</name>
</gene>
<protein>
    <recommendedName>
        <fullName evidence="2">Methyltransferase small domain-containing protein</fullName>
    </recommendedName>
</protein>
<dbReference type="Pfam" id="PF05175">
    <property type="entry name" value="MTS"/>
    <property type="match status" value="1"/>
</dbReference>
<evidence type="ECO:0000259" key="2">
    <source>
        <dbReference type="Pfam" id="PF05175"/>
    </source>
</evidence>
<reference evidence="3 4" key="1">
    <citation type="submission" date="2024-09" db="EMBL/GenBank/DDBJ databases">
        <authorList>
            <person name="Sun Q."/>
            <person name="Mori K."/>
        </authorList>
    </citation>
    <scope>NUCLEOTIDE SEQUENCE [LARGE SCALE GENOMIC DNA]</scope>
    <source>
        <strain evidence="3 4">JCM 3028</strain>
    </source>
</reference>
<evidence type="ECO:0000256" key="1">
    <source>
        <dbReference type="SAM" id="MobiDB-lite"/>
    </source>
</evidence>
<keyword evidence="4" id="KW-1185">Reference proteome</keyword>
<dbReference type="SUPFAM" id="SSF53335">
    <property type="entry name" value="S-adenosyl-L-methionine-dependent methyltransferases"/>
    <property type="match status" value="1"/>
</dbReference>
<accession>A0ABV5TIN4</accession>
<feature type="compositionally biased region" description="Pro residues" evidence="1">
    <location>
        <begin position="320"/>
        <end position="330"/>
    </location>
</feature>
<name>A0ABV5TIN4_9ACTN</name>
<dbReference type="Gene3D" id="3.40.50.150">
    <property type="entry name" value="Vaccinia Virus protein VP39"/>
    <property type="match status" value="1"/>
</dbReference>
<dbReference type="InterPro" id="IPR050320">
    <property type="entry name" value="N5-glutamine_MTase"/>
</dbReference>
<dbReference type="EMBL" id="JBHMBS010000013">
    <property type="protein sequence ID" value="MFB9678964.1"/>
    <property type="molecule type" value="Genomic_DNA"/>
</dbReference>
<dbReference type="InterPro" id="IPR029063">
    <property type="entry name" value="SAM-dependent_MTases_sf"/>
</dbReference>
<dbReference type="PANTHER" id="PTHR18895">
    <property type="entry name" value="HEMK METHYLTRANSFERASE"/>
    <property type="match status" value="1"/>
</dbReference>
<dbReference type="NCBIfam" id="TIGR03704">
    <property type="entry name" value="PrmC_rel_meth"/>
    <property type="match status" value="1"/>
</dbReference>
<feature type="region of interest" description="Disordered" evidence="1">
    <location>
        <begin position="314"/>
        <end position="341"/>
    </location>
</feature>
<dbReference type="InterPro" id="IPR022446">
    <property type="entry name" value="MeTrfrase_put"/>
</dbReference>
<feature type="domain" description="Methyltransferase small" evidence="2">
    <location>
        <begin position="148"/>
        <end position="223"/>
    </location>
</feature>
<comment type="caution">
    <text evidence="3">The sequence shown here is derived from an EMBL/GenBank/DDBJ whole genome shotgun (WGS) entry which is preliminary data.</text>
</comment>